<gene>
    <name evidence="4" type="primary">COA4</name>
    <name evidence="4" type="ORF">K7432_001259</name>
</gene>
<evidence type="ECO:0000256" key="2">
    <source>
        <dbReference type="SAM" id="MobiDB-lite"/>
    </source>
</evidence>
<keyword evidence="5" id="KW-1185">Reference proteome</keyword>
<evidence type="ECO:0000256" key="1">
    <source>
        <dbReference type="ARBA" id="ARBA00023157"/>
    </source>
</evidence>
<evidence type="ECO:0000259" key="3">
    <source>
        <dbReference type="Pfam" id="PF06747"/>
    </source>
</evidence>
<evidence type="ECO:0000313" key="5">
    <source>
        <dbReference type="Proteomes" id="UP001479436"/>
    </source>
</evidence>
<comment type="caution">
    <text evidence="4">The sequence shown here is derived from an EMBL/GenBank/DDBJ whole genome shotgun (WGS) entry which is preliminary data.</text>
</comment>
<feature type="compositionally biased region" description="Acidic residues" evidence="2">
    <location>
        <begin position="17"/>
        <end position="26"/>
    </location>
</feature>
<dbReference type="PANTHER" id="PTHR13639">
    <property type="entry name" value="CYTOCHROME C OXIDASE ASSEMBLY FACTOR 4 HOMOLOG, MITOCHONDRIAL"/>
    <property type="match status" value="1"/>
</dbReference>
<dbReference type="InterPro" id="IPR039870">
    <property type="entry name" value="Coa4-like"/>
</dbReference>
<dbReference type="InterPro" id="IPR010625">
    <property type="entry name" value="CHCH"/>
</dbReference>
<feature type="region of interest" description="Disordered" evidence="2">
    <location>
        <begin position="1"/>
        <end position="26"/>
    </location>
</feature>
<dbReference type="EMBL" id="JASJQH010000027">
    <property type="protein sequence ID" value="KAK9768236.1"/>
    <property type="molecule type" value="Genomic_DNA"/>
</dbReference>
<reference evidence="4 5" key="1">
    <citation type="submission" date="2023-04" db="EMBL/GenBank/DDBJ databases">
        <title>Genome of Basidiobolus ranarum AG-B5.</title>
        <authorList>
            <person name="Stajich J.E."/>
            <person name="Carter-House D."/>
            <person name="Gryganskyi A."/>
        </authorList>
    </citation>
    <scope>NUCLEOTIDE SEQUENCE [LARGE SCALE GENOMIC DNA]</scope>
    <source>
        <strain evidence="4 5">AG-B5</strain>
    </source>
</reference>
<sequence length="73" mass="8896">MSSESTTESKLKVETQATEEEEEEDEYELRIKKTGCYDENEALQLCFYDTKDWRQCKDEMEKFRSCWKKHQNQ</sequence>
<dbReference type="PROSITE" id="PS51808">
    <property type="entry name" value="CHCH"/>
    <property type="match status" value="1"/>
</dbReference>
<accession>A0ABR2X3M2</accession>
<dbReference type="PANTHER" id="PTHR13639:SF2">
    <property type="entry name" value="CYTOCHROME C OXIDASE ASSEMBLY FACTOR 4 HOMOLOG, MITOCHONDRIAL"/>
    <property type="match status" value="1"/>
</dbReference>
<protein>
    <submittedName>
        <fullName evidence="4">Cytochrome oxidase assembly factor 4</fullName>
    </submittedName>
</protein>
<organism evidence="4 5">
    <name type="scientific">Basidiobolus ranarum</name>
    <dbReference type="NCBI Taxonomy" id="34480"/>
    <lineage>
        <taxon>Eukaryota</taxon>
        <taxon>Fungi</taxon>
        <taxon>Fungi incertae sedis</taxon>
        <taxon>Zoopagomycota</taxon>
        <taxon>Entomophthoromycotina</taxon>
        <taxon>Basidiobolomycetes</taxon>
        <taxon>Basidiobolales</taxon>
        <taxon>Basidiobolaceae</taxon>
        <taxon>Basidiobolus</taxon>
    </lineage>
</organism>
<proteinExistence type="predicted"/>
<dbReference type="Proteomes" id="UP001479436">
    <property type="component" value="Unassembled WGS sequence"/>
</dbReference>
<dbReference type="Pfam" id="PF06747">
    <property type="entry name" value="CHCH"/>
    <property type="match status" value="1"/>
</dbReference>
<feature type="domain" description="CHCH" evidence="3">
    <location>
        <begin position="36"/>
        <end position="69"/>
    </location>
</feature>
<keyword evidence="1" id="KW-1015">Disulfide bond</keyword>
<evidence type="ECO:0000313" key="4">
    <source>
        <dbReference type="EMBL" id="KAK9768236.1"/>
    </source>
</evidence>
<name>A0ABR2X3M2_9FUNG</name>